<dbReference type="EMBL" id="CM042050">
    <property type="protein sequence ID" value="KAI3733858.1"/>
    <property type="molecule type" value="Genomic_DNA"/>
</dbReference>
<evidence type="ECO:0000313" key="1">
    <source>
        <dbReference type="EMBL" id="KAI3733858.1"/>
    </source>
</evidence>
<accession>A0ACB9CHX4</accession>
<sequence length="101" mass="11622">MQQQQEEPIKFIRYTSPKDEDDTLDERGVVKRLKERSAVEGPRLNLGICSPESSHPITDLKEIEHAEKVSSWTRPRLILSPIKKQPNATARTGKVMKMKLR</sequence>
<reference evidence="2" key="1">
    <citation type="journal article" date="2022" name="Mol. Ecol. Resour.">
        <title>The genomes of chicory, endive, great burdock and yacon provide insights into Asteraceae palaeo-polyploidization history and plant inulin production.</title>
        <authorList>
            <person name="Fan W."/>
            <person name="Wang S."/>
            <person name="Wang H."/>
            <person name="Wang A."/>
            <person name="Jiang F."/>
            <person name="Liu H."/>
            <person name="Zhao H."/>
            <person name="Xu D."/>
            <person name="Zhang Y."/>
        </authorList>
    </citation>
    <scope>NUCLEOTIDE SEQUENCE [LARGE SCALE GENOMIC DNA]</scope>
    <source>
        <strain evidence="2">cv. Niubang</strain>
    </source>
</reference>
<protein>
    <submittedName>
        <fullName evidence="1">Uncharacterized protein</fullName>
    </submittedName>
</protein>
<organism evidence="1 2">
    <name type="scientific">Arctium lappa</name>
    <name type="common">Greater burdock</name>
    <name type="synonym">Lappa major</name>
    <dbReference type="NCBI Taxonomy" id="4217"/>
    <lineage>
        <taxon>Eukaryota</taxon>
        <taxon>Viridiplantae</taxon>
        <taxon>Streptophyta</taxon>
        <taxon>Embryophyta</taxon>
        <taxon>Tracheophyta</taxon>
        <taxon>Spermatophyta</taxon>
        <taxon>Magnoliopsida</taxon>
        <taxon>eudicotyledons</taxon>
        <taxon>Gunneridae</taxon>
        <taxon>Pentapetalae</taxon>
        <taxon>asterids</taxon>
        <taxon>campanulids</taxon>
        <taxon>Asterales</taxon>
        <taxon>Asteraceae</taxon>
        <taxon>Carduoideae</taxon>
        <taxon>Cardueae</taxon>
        <taxon>Arctiinae</taxon>
        <taxon>Arctium</taxon>
    </lineage>
</organism>
<keyword evidence="2" id="KW-1185">Reference proteome</keyword>
<evidence type="ECO:0000313" key="2">
    <source>
        <dbReference type="Proteomes" id="UP001055879"/>
    </source>
</evidence>
<proteinExistence type="predicted"/>
<comment type="caution">
    <text evidence="1">The sequence shown here is derived from an EMBL/GenBank/DDBJ whole genome shotgun (WGS) entry which is preliminary data.</text>
</comment>
<dbReference type="Proteomes" id="UP001055879">
    <property type="component" value="Linkage Group LG04"/>
</dbReference>
<gene>
    <name evidence="1" type="ORF">L6452_13316</name>
</gene>
<reference evidence="1 2" key="2">
    <citation type="journal article" date="2022" name="Mol. Ecol. Resour.">
        <title>The genomes of chicory, endive, great burdock and yacon provide insights into Asteraceae paleo-polyploidization history and plant inulin production.</title>
        <authorList>
            <person name="Fan W."/>
            <person name="Wang S."/>
            <person name="Wang H."/>
            <person name="Wang A."/>
            <person name="Jiang F."/>
            <person name="Liu H."/>
            <person name="Zhao H."/>
            <person name="Xu D."/>
            <person name="Zhang Y."/>
        </authorList>
    </citation>
    <scope>NUCLEOTIDE SEQUENCE [LARGE SCALE GENOMIC DNA]</scope>
    <source>
        <strain evidence="2">cv. Niubang</strain>
    </source>
</reference>
<name>A0ACB9CHX4_ARCLA</name>